<dbReference type="PATRIC" id="fig|1114972.6.peg.676"/>
<dbReference type="STRING" id="1114972.FD35_GL000676"/>
<proteinExistence type="predicted"/>
<dbReference type="EMBL" id="AZFF01000011">
    <property type="protein sequence ID" value="KRL54089.1"/>
    <property type="molecule type" value="Genomic_DNA"/>
</dbReference>
<keyword evidence="2" id="KW-1185">Reference proteome</keyword>
<gene>
    <name evidence="1" type="ORF">FD35_GL000676</name>
</gene>
<sequence>MLPTLWGQEKTAVTLNSFVVEGAAEKAILDILVENCLLNIQRDTFLENNSGKIIFDSLNPRKFAKDFLNHDFDEPVQVHVLLDNPNKKLDFSKYSNQVGLVKYYVTREEIETIHLYHNENWLLQYGKYKQHMSGKDAKPSAFFINHGHGGLGITNIKQYDYVYNLWCNAPQELVAAIKHVQTDMKHKHSLRSFPRNYGYLADLLK</sequence>
<evidence type="ECO:0000313" key="2">
    <source>
        <dbReference type="Proteomes" id="UP000051999"/>
    </source>
</evidence>
<comment type="caution">
    <text evidence="1">The sequence shown here is derived from an EMBL/GenBank/DDBJ whole genome shotgun (WGS) entry which is preliminary data.</text>
</comment>
<reference evidence="1 2" key="1">
    <citation type="journal article" date="2015" name="Genome Announc.">
        <title>Expanding the biotechnology potential of lactobacilli through comparative genomics of 213 strains and associated genera.</title>
        <authorList>
            <person name="Sun Z."/>
            <person name="Harris H.M."/>
            <person name="McCann A."/>
            <person name="Guo C."/>
            <person name="Argimon S."/>
            <person name="Zhang W."/>
            <person name="Yang X."/>
            <person name="Jeffery I.B."/>
            <person name="Cooney J.C."/>
            <person name="Kagawa T.F."/>
            <person name="Liu W."/>
            <person name="Song Y."/>
            <person name="Salvetti E."/>
            <person name="Wrobel A."/>
            <person name="Rasinkangas P."/>
            <person name="Parkhill J."/>
            <person name="Rea M.C."/>
            <person name="O'Sullivan O."/>
            <person name="Ritari J."/>
            <person name="Douillard F.P."/>
            <person name="Paul Ross R."/>
            <person name="Yang R."/>
            <person name="Briner A.E."/>
            <person name="Felis G.E."/>
            <person name="de Vos W.M."/>
            <person name="Barrangou R."/>
            <person name="Klaenhammer T.R."/>
            <person name="Caufield P.W."/>
            <person name="Cui Y."/>
            <person name="Zhang H."/>
            <person name="O'Toole P.W."/>
        </authorList>
    </citation>
    <scope>NUCLEOTIDE SEQUENCE [LARGE SCALE GENOMIC DNA]</scope>
    <source>
        <strain evidence="1 2">DSM 15814</strain>
    </source>
</reference>
<dbReference type="AlphaFoldDB" id="A0A0R1RC11"/>
<organism evidence="1 2">
    <name type="scientific">Furfurilactobacillus rossiae DSM 15814</name>
    <dbReference type="NCBI Taxonomy" id="1114972"/>
    <lineage>
        <taxon>Bacteria</taxon>
        <taxon>Bacillati</taxon>
        <taxon>Bacillota</taxon>
        <taxon>Bacilli</taxon>
        <taxon>Lactobacillales</taxon>
        <taxon>Lactobacillaceae</taxon>
        <taxon>Furfurilactobacillus</taxon>
    </lineage>
</organism>
<dbReference type="Proteomes" id="UP000051999">
    <property type="component" value="Unassembled WGS sequence"/>
</dbReference>
<accession>A0A0R1RC11</accession>
<dbReference type="eggNOG" id="ENOG5032MRV">
    <property type="taxonomic scope" value="Bacteria"/>
</dbReference>
<evidence type="ECO:0000313" key="1">
    <source>
        <dbReference type="EMBL" id="KRL54089.1"/>
    </source>
</evidence>
<protein>
    <submittedName>
        <fullName evidence="1">Uncharacterized protein</fullName>
    </submittedName>
</protein>
<name>A0A0R1RC11_9LACO</name>